<protein>
    <submittedName>
        <fullName evidence="3">Extracellular solute-binding protein</fullName>
    </submittedName>
</protein>
<dbReference type="SUPFAM" id="SSF53850">
    <property type="entry name" value="Periplasmic binding protein-like II"/>
    <property type="match status" value="1"/>
</dbReference>
<sequence length="274" mass="29476">MKRITLIALCLIFVLTLALPALADKTLMMSTTTSTANTGLLDELIVPMYLKDTGVEIKFVAVGTGKALKMAEGCDVDVVLVHAPDAEMEYVNSGALLDRRELMYNDFIIIGPASDPANVKDKNVTDALKAIEGAKAVFASRGDNSGTHKMEQSLWTAAGLAIPEKETWYVQTGQGMIATINVAAEKNGYTLTDRGTYIKYADTKGGTPPMVVLVEGDTVLFNQYSALAVNPAKCPNAKYDMAKQFIDWMASPAVQQAIGNFTLLGKPLFTPNAK</sequence>
<dbReference type="Pfam" id="PF12849">
    <property type="entry name" value="PBP_like_2"/>
    <property type="match status" value="1"/>
</dbReference>
<evidence type="ECO:0000259" key="2">
    <source>
        <dbReference type="Pfam" id="PF12849"/>
    </source>
</evidence>
<dbReference type="PANTHER" id="PTHR37945:SF1">
    <property type="entry name" value="EXTRACELLULAR TUNGSTATE BINDING PROTEIN"/>
    <property type="match status" value="1"/>
</dbReference>
<evidence type="ECO:0000313" key="3">
    <source>
        <dbReference type="EMBL" id="MUM77026.1"/>
    </source>
</evidence>
<feature type="chain" id="PRO_5029822033" evidence="1">
    <location>
        <begin position="24"/>
        <end position="274"/>
    </location>
</feature>
<dbReference type="Gene3D" id="3.40.190.10">
    <property type="entry name" value="Periplasmic binding protein-like II"/>
    <property type="match status" value="2"/>
</dbReference>
<comment type="caution">
    <text evidence="3">The sequence shown here is derived from an EMBL/GenBank/DDBJ whole genome shotgun (WGS) entry which is preliminary data.</text>
</comment>
<organism evidence="3 4">
    <name type="scientific">Pseudodesulfovibrio alkaliphilus</name>
    <dbReference type="NCBI Taxonomy" id="2661613"/>
    <lineage>
        <taxon>Bacteria</taxon>
        <taxon>Pseudomonadati</taxon>
        <taxon>Thermodesulfobacteriota</taxon>
        <taxon>Desulfovibrionia</taxon>
        <taxon>Desulfovibrionales</taxon>
        <taxon>Desulfovibrionaceae</taxon>
    </lineage>
</organism>
<keyword evidence="4" id="KW-1185">Reference proteome</keyword>
<keyword evidence="1" id="KW-0732">Signal</keyword>
<dbReference type="PANTHER" id="PTHR37945">
    <property type="entry name" value="EXTRACELLULAR TUNGSTATE BINDING PROTEIN"/>
    <property type="match status" value="1"/>
</dbReference>
<dbReference type="InterPro" id="IPR024370">
    <property type="entry name" value="PBP_domain"/>
</dbReference>
<dbReference type="RefSeq" id="WP_367613987.1">
    <property type="nucleotide sequence ID" value="NZ_WODC01000002.1"/>
</dbReference>
<feature type="domain" description="PBP" evidence="2">
    <location>
        <begin position="29"/>
        <end position="252"/>
    </location>
</feature>
<dbReference type="EMBL" id="WODC01000002">
    <property type="protein sequence ID" value="MUM77026.1"/>
    <property type="molecule type" value="Genomic_DNA"/>
</dbReference>
<gene>
    <name evidence="3" type="ORF">GKC30_05210</name>
</gene>
<dbReference type="Proteomes" id="UP000461162">
    <property type="component" value="Unassembled WGS sequence"/>
</dbReference>
<name>A0A7K1KLR9_9BACT</name>
<evidence type="ECO:0000313" key="4">
    <source>
        <dbReference type="Proteomes" id="UP000461162"/>
    </source>
</evidence>
<feature type="signal peptide" evidence="1">
    <location>
        <begin position="1"/>
        <end position="23"/>
    </location>
</feature>
<dbReference type="InterPro" id="IPR052738">
    <property type="entry name" value="ABC-Tungstate_binding"/>
</dbReference>
<accession>A0A7K1KLR9</accession>
<reference evidence="3 4" key="1">
    <citation type="submission" date="2019-11" db="EMBL/GenBank/DDBJ databases">
        <title>Pseudodesulfovibrio alkaliphilus, sp. nov., an alkaliphilic sulfate-reducing bacteria from mud volcano of Taman peninsula, Russia.</title>
        <authorList>
            <person name="Frolova A."/>
            <person name="Merkel A.Y."/>
            <person name="Slobodkin A.I."/>
        </authorList>
    </citation>
    <scope>NUCLEOTIDE SEQUENCE [LARGE SCALE GENOMIC DNA]</scope>
    <source>
        <strain evidence="3 4">F-1</strain>
    </source>
</reference>
<evidence type="ECO:0000256" key="1">
    <source>
        <dbReference type="SAM" id="SignalP"/>
    </source>
</evidence>
<dbReference type="AlphaFoldDB" id="A0A7K1KLR9"/>
<proteinExistence type="predicted"/>